<dbReference type="GO" id="GO:0005829">
    <property type="term" value="C:cytosol"/>
    <property type="evidence" value="ECO:0007669"/>
    <property type="project" value="TreeGrafter"/>
</dbReference>
<dbReference type="Gene3D" id="3.40.50.880">
    <property type="match status" value="1"/>
</dbReference>
<accession>A0A7X6I6W0</accession>
<dbReference type="SUPFAM" id="SSF52317">
    <property type="entry name" value="Class I glutamine amidotransferase-like"/>
    <property type="match status" value="1"/>
</dbReference>
<dbReference type="PANTHER" id="PTHR43235">
    <property type="entry name" value="GLUTAMINE AMIDOTRANSFERASE PB2B2.05-RELATED"/>
    <property type="match status" value="1"/>
</dbReference>
<comment type="caution">
    <text evidence="1">The sequence shown here is derived from an EMBL/GenBank/DDBJ whole genome shotgun (WGS) entry which is preliminary data.</text>
</comment>
<reference evidence="1 2" key="1">
    <citation type="journal article" date="2020" name="Nature">
        <title>Bacterial chemolithoautotrophy via manganese oxidation.</title>
        <authorList>
            <person name="Yu H."/>
            <person name="Leadbetter J.R."/>
        </authorList>
    </citation>
    <scope>NUCLEOTIDE SEQUENCE [LARGE SCALE GENOMIC DNA]</scope>
    <source>
        <strain evidence="1 2">RBP-1</strain>
    </source>
</reference>
<protein>
    <submittedName>
        <fullName evidence="1">Type 1 glutamine amidotransferase</fullName>
    </submittedName>
</protein>
<dbReference type="InterPro" id="IPR011697">
    <property type="entry name" value="Peptidase_C26"/>
</dbReference>
<dbReference type="PANTHER" id="PTHR43235:SF1">
    <property type="entry name" value="GLUTAMINE AMIDOTRANSFERASE PB2B2.05-RELATED"/>
    <property type="match status" value="1"/>
</dbReference>
<keyword evidence="1" id="KW-0808">Transferase</keyword>
<dbReference type="GO" id="GO:0016740">
    <property type="term" value="F:transferase activity"/>
    <property type="evidence" value="ECO:0007669"/>
    <property type="project" value="UniProtKB-KW"/>
</dbReference>
<dbReference type="CDD" id="cd01745">
    <property type="entry name" value="GATase1_2"/>
    <property type="match status" value="1"/>
</dbReference>
<evidence type="ECO:0000313" key="1">
    <source>
        <dbReference type="EMBL" id="NKE66670.1"/>
    </source>
</evidence>
<proteinExistence type="predicted"/>
<dbReference type="GO" id="GO:0006598">
    <property type="term" value="P:polyamine catabolic process"/>
    <property type="evidence" value="ECO:0007669"/>
    <property type="project" value="TreeGrafter"/>
</dbReference>
<dbReference type="Proteomes" id="UP000521868">
    <property type="component" value="Unassembled WGS sequence"/>
</dbReference>
<dbReference type="GO" id="GO:0033969">
    <property type="term" value="F:gamma-glutamyl-gamma-aminobutyrate hydrolase activity"/>
    <property type="evidence" value="ECO:0007669"/>
    <property type="project" value="TreeGrafter"/>
</dbReference>
<keyword evidence="1" id="KW-0315">Glutamine amidotransferase</keyword>
<dbReference type="EMBL" id="VTOX01000004">
    <property type="protein sequence ID" value="NKE66670.1"/>
    <property type="molecule type" value="Genomic_DNA"/>
</dbReference>
<evidence type="ECO:0000313" key="2">
    <source>
        <dbReference type="Proteomes" id="UP000521868"/>
    </source>
</evidence>
<gene>
    <name evidence="1" type="ORF">RAMLITH_12625</name>
</gene>
<dbReference type="PROSITE" id="PS51273">
    <property type="entry name" value="GATASE_TYPE_1"/>
    <property type="match status" value="1"/>
</dbReference>
<dbReference type="AlphaFoldDB" id="A0A7X6I6W0"/>
<organism evidence="1 2">
    <name type="scientific">Ramlibacter lithotrophicus</name>
    <dbReference type="NCBI Taxonomy" id="2606681"/>
    <lineage>
        <taxon>Bacteria</taxon>
        <taxon>Pseudomonadati</taxon>
        <taxon>Pseudomonadota</taxon>
        <taxon>Betaproteobacteria</taxon>
        <taxon>Burkholderiales</taxon>
        <taxon>Comamonadaceae</taxon>
        <taxon>Ramlibacter</taxon>
    </lineage>
</organism>
<dbReference type="RefSeq" id="WP_168107797.1">
    <property type="nucleotide sequence ID" value="NZ_VTOX01000004.1"/>
</dbReference>
<dbReference type="InterPro" id="IPR029062">
    <property type="entry name" value="Class_I_gatase-like"/>
</dbReference>
<keyword evidence="2" id="KW-1185">Reference proteome</keyword>
<dbReference type="Pfam" id="PF07722">
    <property type="entry name" value="Peptidase_C26"/>
    <property type="match status" value="1"/>
</dbReference>
<name>A0A7X6I6W0_9BURK</name>
<dbReference type="InterPro" id="IPR044668">
    <property type="entry name" value="PuuD-like"/>
</dbReference>
<sequence length="264" mass="29095">MASDAERLKIGISACFMHPDPARALFTGKTLQYVEQSITHWVMSTGALAVMIPSPTGATRRGDVTLDHYAQWLDGLVLHGGADVSPLSYGEQPIEERWSGDKLRDEYEIELVAAFERRGKPVFGVCRGLQLLNVAYGGTLYQDIQTQLPQALVHRDASVYDRNFHTISVLPDTRLAQLYPPTGPFKVNSIHHQAIKQLAPGFAAEAVSNEDGLVEAIRRADPARPYAAAVQWHPEFHLPDSDTLDDAALLDDFLAAARAVRKRA</sequence>